<name>A0A8J5KEK8_HOMAM</name>
<dbReference type="Pfam" id="PF15733">
    <property type="entry name" value="DUF4682"/>
    <property type="match status" value="1"/>
</dbReference>
<comment type="caution">
    <text evidence="3">The sequence shown here is derived from an EMBL/GenBank/DDBJ whole genome shotgun (WGS) entry which is preliminary data.</text>
</comment>
<dbReference type="InterPro" id="IPR032738">
    <property type="entry name" value="Tbc1d30_C"/>
</dbReference>
<organism evidence="3 4">
    <name type="scientific">Homarus americanus</name>
    <name type="common">American lobster</name>
    <dbReference type="NCBI Taxonomy" id="6706"/>
    <lineage>
        <taxon>Eukaryota</taxon>
        <taxon>Metazoa</taxon>
        <taxon>Ecdysozoa</taxon>
        <taxon>Arthropoda</taxon>
        <taxon>Crustacea</taxon>
        <taxon>Multicrustacea</taxon>
        <taxon>Malacostraca</taxon>
        <taxon>Eumalacostraca</taxon>
        <taxon>Eucarida</taxon>
        <taxon>Decapoda</taxon>
        <taxon>Pleocyemata</taxon>
        <taxon>Astacidea</taxon>
        <taxon>Nephropoidea</taxon>
        <taxon>Nephropidae</taxon>
        <taxon>Homarus</taxon>
    </lineage>
</organism>
<feature type="region of interest" description="Disordered" evidence="1">
    <location>
        <begin position="193"/>
        <end position="213"/>
    </location>
</feature>
<proteinExistence type="predicted"/>
<dbReference type="PANTHER" id="PTHR13399">
    <property type="entry name" value="TRANSLOCON-ASSOCIATED PROTEIN TRAP , GAMMA SUBUNIT"/>
    <property type="match status" value="1"/>
</dbReference>
<evidence type="ECO:0000313" key="3">
    <source>
        <dbReference type="EMBL" id="KAG7168294.1"/>
    </source>
</evidence>
<protein>
    <submittedName>
        <fullName evidence="3">TBC1 domain family member 30-like</fullName>
    </submittedName>
</protein>
<accession>A0A8J5KEK8</accession>
<evidence type="ECO:0000259" key="2">
    <source>
        <dbReference type="Pfam" id="PF15733"/>
    </source>
</evidence>
<feature type="compositionally biased region" description="Gly residues" evidence="1">
    <location>
        <begin position="196"/>
        <end position="206"/>
    </location>
</feature>
<sequence length="245" mass="26799">QQCSGGSLSLYKAKVNTYPSVPSHSPHVTHLLHLQTVVCMAPFPFPGLAELRDKYTYNITPWTQSVSSVAKRGLRLFYSDDDDDYDNDEDDQKIAVATAFGLSGIFRKSELILMGTRDLEANRGPSPVGGGSAVSPINFTPLAYPSPRHAHEGREITRPNLDISALKKQYARLRERQKQAHIILTASQQRMSSTLGGVGSNSGSGGHKSTPLTMNHLLRGKKALTSKTRRVVPKGVIPVIKPKKK</sequence>
<gene>
    <name evidence="3" type="primary">Tbc1d30-L</name>
    <name evidence="3" type="ORF">Hamer_G002314</name>
</gene>
<feature type="domain" description="TBC1" evidence="2">
    <location>
        <begin position="163"/>
        <end position="229"/>
    </location>
</feature>
<dbReference type="Proteomes" id="UP000747542">
    <property type="component" value="Unassembled WGS sequence"/>
</dbReference>
<reference evidence="3" key="1">
    <citation type="journal article" date="2021" name="Sci. Adv.">
        <title>The American lobster genome reveals insights on longevity, neural, and immune adaptations.</title>
        <authorList>
            <person name="Polinski J.M."/>
            <person name="Zimin A.V."/>
            <person name="Clark K.F."/>
            <person name="Kohn A.B."/>
            <person name="Sadowski N."/>
            <person name="Timp W."/>
            <person name="Ptitsyn A."/>
            <person name="Khanna P."/>
            <person name="Romanova D.Y."/>
            <person name="Williams P."/>
            <person name="Greenwood S.J."/>
            <person name="Moroz L.L."/>
            <person name="Walt D.R."/>
            <person name="Bodnar A.G."/>
        </authorList>
    </citation>
    <scope>NUCLEOTIDE SEQUENCE</scope>
    <source>
        <strain evidence="3">GMGI-L3</strain>
    </source>
</reference>
<evidence type="ECO:0000313" key="4">
    <source>
        <dbReference type="Proteomes" id="UP000747542"/>
    </source>
</evidence>
<keyword evidence="4" id="KW-1185">Reference proteome</keyword>
<feature type="non-terminal residue" evidence="3">
    <location>
        <position position="1"/>
    </location>
</feature>
<dbReference type="PANTHER" id="PTHR13399:SF2">
    <property type="entry name" value="TRANSLOCON-ASSOCIATED PROTEIN SUBUNIT GAMMA"/>
    <property type="match status" value="1"/>
</dbReference>
<evidence type="ECO:0000256" key="1">
    <source>
        <dbReference type="SAM" id="MobiDB-lite"/>
    </source>
</evidence>
<dbReference type="EMBL" id="JAHLQT010020073">
    <property type="protein sequence ID" value="KAG7168294.1"/>
    <property type="molecule type" value="Genomic_DNA"/>
</dbReference>
<dbReference type="GO" id="GO:0005783">
    <property type="term" value="C:endoplasmic reticulum"/>
    <property type="evidence" value="ECO:0007669"/>
    <property type="project" value="TreeGrafter"/>
</dbReference>
<feature type="non-terminal residue" evidence="3">
    <location>
        <position position="245"/>
    </location>
</feature>
<dbReference type="AlphaFoldDB" id="A0A8J5KEK8"/>